<evidence type="ECO:0000256" key="1">
    <source>
        <dbReference type="ARBA" id="ARBA00001946"/>
    </source>
</evidence>
<keyword evidence="9" id="KW-0832">Ubl conjugation</keyword>
<dbReference type="SUPFAM" id="SSF56112">
    <property type="entry name" value="Protein kinase-like (PK-like)"/>
    <property type="match status" value="1"/>
</dbReference>
<evidence type="ECO:0000256" key="4">
    <source>
        <dbReference type="ARBA" id="ARBA00022723"/>
    </source>
</evidence>
<dbReference type="Pfam" id="PF00069">
    <property type="entry name" value="Pkinase"/>
    <property type="match status" value="1"/>
</dbReference>
<organism evidence="13">
    <name type="scientific">Apis mellifera</name>
    <name type="common">Honeybee</name>
    <dbReference type="NCBI Taxonomy" id="7460"/>
    <lineage>
        <taxon>Eukaryota</taxon>
        <taxon>Metazoa</taxon>
        <taxon>Ecdysozoa</taxon>
        <taxon>Arthropoda</taxon>
        <taxon>Hexapoda</taxon>
        <taxon>Insecta</taxon>
        <taxon>Pterygota</taxon>
        <taxon>Neoptera</taxon>
        <taxon>Endopterygota</taxon>
        <taxon>Hymenoptera</taxon>
        <taxon>Apocrita</taxon>
        <taxon>Aculeata</taxon>
        <taxon>Apoidea</taxon>
        <taxon>Anthophila</taxon>
        <taxon>Apidae</taxon>
        <taxon>Apis</taxon>
    </lineage>
</organism>
<dbReference type="InterPro" id="IPR011009">
    <property type="entry name" value="Kinase-like_dom_sf"/>
</dbReference>
<evidence type="ECO:0000256" key="8">
    <source>
        <dbReference type="ARBA" id="ARBA00022842"/>
    </source>
</evidence>
<dbReference type="PANTHER" id="PTHR24346">
    <property type="entry name" value="MAP/MICROTUBULE AFFINITY-REGULATING KINASE"/>
    <property type="match status" value="1"/>
</dbReference>
<evidence type="ECO:0000256" key="2">
    <source>
        <dbReference type="ARBA" id="ARBA00022473"/>
    </source>
</evidence>
<protein>
    <submittedName>
        <fullName evidence="15">Testis-specific serine/threonine-protein kinase 2 isoform X1</fullName>
    </submittedName>
</protein>
<evidence type="ECO:0000256" key="3">
    <source>
        <dbReference type="ARBA" id="ARBA00022553"/>
    </source>
</evidence>
<evidence type="ECO:0000313" key="15">
    <source>
        <dbReference type="RefSeq" id="XP_026296849.1"/>
    </source>
</evidence>
<dbReference type="PROSITE" id="PS00108">
    <property type="entry name" value="PROTEIN_KINASE_ST"/>
    <property type="match status" value="1"/>
</dbReference>
<dbReference type="Gene3D" id="1.10.510.10">
    <property type="entry name" value="Transferase(Phosphotransferase) domain 1"/>
    <property type="match status" value="1"/>
</dbReference>
<reference evidence="15" key="2">
    <citation type="submission" date="2025-04" db="UniProtKB">
        <authorList>
            <consortium name="RefSeq"/>
        </authorList>
    </citation>
    <scope>IDENTIFICATION</scope>
    <source>
        <strain evidence="15">DH4</strain>
        <tissue evidence="15">Whole body</tissue>
    </source>
</reference>
<keyword evidence="3" id="KW-0597">Phosphoprotein</keyword>
<gene>
    <name evidence="13" type="primary">411093</name>
    <name evidence="15" type="synonym">LOC411093</name>
</gene>
<accession>A0A8B8H191</accession>
<dbReference type="GO" id="GO:0005737">
    <property type="term" value="C:cytoplasm"/>
    <property type="evidence" value="ECO:0007669"/>
    <property type="project" value="TreeGrafter"/>
</dbReference>
<evidence type="ECO:0000259" key="12">
    <source>
        <dbReference type="PROSITE" id="PS50011"/>
    </source>
</evidence>
<dbReference type="Proteomes" id="UP000005203">
    <property type="component" value="Linkage group LG5"/>
</dbReference>
<sequence length="305" mass="33824">MATQLSPRNSEVNALEQRGYLIGKKIGQVHSILQRGPRVFIFMRYADNGDLLDFVKRNGVVPEQQSKLWFRQMASGLHYLHGKNIAHRDLKCENILLSRKFNVKLADFGFARFCVDHEGRRVLSETYCGSAAYAAPEVVSGTPYNPKLADVWSLGIILFIMLNASMPFDDSNLKKLLKDQMSRNWMFRSRVRETVSALAKSIVKHILEPDITLRLTLERVLGHEWVRTKKEKPGSLTGRLVHSAPPIHAQTCGGGGNLVGAGAAGNVPVVLRGLPSFKNADNQNHGNAVKSTDNPGKDTQLSAIE</sequence>
<keyword evidence="4" id="KW-0479">Metal-binding</keyword>
<dbReference type="RefSeq" id="XP_026296849.1">
    <property type="nucleotide sequence ID" value="XM_026441064.1"/>
</dbReference>
<dbReference type="GO" id="GO:0035556">
    <property type="term" value="P:intracellular signal transduction"/>
    <property type="evidence" value="ECO:0007669"/>
    <property type="project" value="TreeGrafter"/>
</dbReference>
<keyword evidence="15" id="KW-0418">Kinase</keyword>
<keyword evidence="15" id="KW-0808">Transferase</keyword>
<dbReference type="InterPro" id="IPR008271">
    <property type="entry name" value="Ser/Thr_kinase_AS"/>
</dbReference>
<keyword evidence="10" id="KW-0744">Spermatogenesis</keyword>
<dbReference type="InterPro" id="IPR000719">
    <property type="entry name" value="Prot_kinase_dom"/>
</dbReference>
<dbReference type="AlphaFoldDB" id="A0A7M7L2Q0"/>
<evidence type="ECO:0000256" key="7">
    <source>
        <dbReference type="ARBA" id="ARBA00022840"/>
    </source>
</evidence>
<reference evidence="13" key="1">
    <citation type="submission" date="2021-01" db="UniProtKB">
        <authorList>
            <consortium name="EnsemblMetazoa"/>
        </authorList>
    </citation>
    <scope>IDENTIFICATION</scope>
    <source>
        <strain evidence="13">DH4</strain>
    </source>
</reference>
<feature type="region of interest" description="Disordered" evidence="11">
    <location>
        <begin position="278"/>
        <end position="305"/>
    </location>
</feature>
<feature type="domain" description="Protein kinase" evidence="12">
    <location>
        <begin position="1"/>
        <end position="226"/>
    </location>
</feature>
<dbReference type="GO" id="GO:0007283">
    <property type="term" value="P:spermatogenesis"/>
    <property type="evidence" value="ECO:0007669"/>
    <property type="project" value="UniProtKB-KW"/>
</dbReference>
<evidence type="ECO:0000256" key="5">
    <source>
        <dbReference type="ARBA" id="ARBA00022741"/>
    </source>
</evidence>
<accession>A0A7M7L2Q0</accession>
<proteinExistence type="predicted"/>
<dbReference type="GO" id="GO:0000226">
    <property type="term" value="P:microtubule cytoskeleton organization"/>
    <property type="evidence" value="ECO:0007669"/>
    <property type="project" value="TreeGrafter"/>
</dbReference>
<dbReference type="GO" id="GO:0005524">
    <property type="term" value="F:ATP binding"/>
    <property type="evidence" value="ECO:0007669"/>
    <property type="project" value="UniProtKB-KW"/>
</dbReference>
<dbReference type="GO" id="GO:0030154">
    <property type="term" value="P:cell differentiation"/>
    <property type="evidence" value="ECO:0007669"/>
    <property type="project" value="UniProtKB-KW"/>
</dbReference>
<evidence type="ECO:0000313" key="14">
    <source>
        <dbReference type="Proteomes" id="UP000005203"/>
    </source>
</evidence>
<evidence type="ECO:0000256" key="9">
    <source>
        <dbReference type="ARBA" id="ARBA00022843"/>
    </source>
</evidence>
<keyword evidence="14" id="KW-1185">Reference proteome</keyword>
<dbReference type="PROSITE" id="PS50011">
    <property type="entry name" value="PROTEIN_KINASE_DOM"/>
    <property type="match status" value="1"/>
</dbReference>
<keyword evidence="8" id="KW-0460">Magnesium</keyword>
<keyword evidence="6" id="KW-0221">Differentiation</keyword>
<evidence type="ECO:0000256" key="11">
    <source>
        <dbReference type="SAM" id="MobiDB-lite"/>
    </source>
</evidence>
<dbReference type="EnsemblMetazoa" id="XM_026441064">
    <property type="protein sequence ID" value="XP_026296849"/>
    <property type="gene ID" value="LOC411093"/>
</dbReference>
<keyword evidence="5" id="KW-0547">Nucleotide-binding</keyword>
<keyword evidence="2" id="KW-0217">Developmental protein</keyword>
<comment type="cofactor">
    <cofactor evidence="1">
        <name>Mg(2+)</name>
        <dbReference type="ChEBI" id="CHEBI:18420"/>
    </cofactor>
</comment>
<evidence type="ECO:0000256" key="6">
    <source>
        <dbReference type="ARBA" id="ARBA00022782"/>
    </source>
</evidence>
<dbReference type="FunFam" id="1.10.510.10:FF:000571">
    <property type="entry name" value="Maternal embryonic leucine zipper kinase"/>
    <property type="match status" value="1"/>
</dbReference>
<dbReference type="PANTHER" id="PTHR24346:SF102">
    <property type="entry name" value="TESTIS-SPECIFIC SERINE_THREONINE-PROTEIN KINASE 1"/>
    <property type="match status" value="1"/>
</dbReference>
<keyword evidence="7" id="KW-0067">ATP-binding</keyword>
<evidence type="ECO:0000256" key="10">
    <source>
        <dbReference type="ARBA" id="ARBA00022871"/>
    </source>
</evidence>
<evidence type="ECO:0000313" key="13">
    <source>
        <dbReference type="EnsemblMetazoa" id="XP_026296849"/>
    </source>
</evidence>
<dbReference type="GO" id="GO:0050321">
    <property type="term" value="F:tau-protein kinase activity"/>
    <property type="evidence" value="ECO:0007669"/>
    <property type="project" value="TreeGrafter"/>
</dbReference>
<dbReference type="SMART" id="SM00220">
    <property type="entry name" value="S_TKc"/>
    <property type="match status" value="1"/>
</dbReference>
<feature type="compositionally biased region" description="Polar residues" evidence="11">
    <location>
        <begin position="279"/>
        <end position="305"/>
    </location>
</feature>
<dbReference type="GO" id="GO:0000287">
    <property type="term" value="F:magnesium ion binding"/>
    <property type="evidence" value="ECO:0007669"/>
    <property type="project" value="UniProtKB-ARBA"/>
</dbReference>
<name>A0A7M7L2Q0_APIME</name>